<organism evidence="8 9">
    <name type="scientific">Aerophobetes bacterium</name>
    <dbReference type="NCBI Taxonomy" id="2030807"/>
    <lineage>
        <taxon>Bacteria</taxon>
        <taxon>Candidatus Aerophobota</taxon>
    </lineage>
</organism>
<sequence length="344" mass="39856">MKTLKMQDFKKLWWKNICVIGAFLLVIWFVSLIFFPSYNQGSVEVLIPQGADSLRIAKILSQHQLIKSPFLFILLSKIFNWEKDLKAGKYELTSSSLIEVLHQLRKGQIKIYRVTIPEGLPKWEVAKILGSKGVVKEDVFLRLIDNPQIFKEDYTFPLPKESLEGYLYPDTYYFISDENSQEVVKKFLVRFEEVVVPLYENWRGNHHLSLEEVITLASIVEKEAWVSSEKPIIAAVFYNRLQKGLRLRADPTVKYALGDFRERLTLNDLRTPSTYNTYRYSGLPPGPISSPGEDSIYAVLHPAEVDYLYFVAKGNGSHQFSQTYEQHLKAVYQYRKEQVNDSLP</sequence>
<keyword evidence="6 7" id="KW-0961">Cell wall biogenesis/degradation</keyword>
<evidence type="ECO:0000256" key="4">
    <source>
        <dbReference type="ARBA" id="ARBA00023136"/>
    </source>
</evidence>
<evidence type="ECO:0000256" key="6">
    <source>
        <dbReference type="ARBA" id="ARBA00023316"/>
    </source>
</evidence>
<evidence type="ECO:0000256" key="1">
    <source>
        <dbReference type="ARBA" id="ARBA00022475"/>
    </source>
</evidence>
<dbReference type="InterPro" id="IPR003770">
    <property type="entry name" value="MLTG-like"/>
</dbReference>
<dbReference type="EMBL" id="SOIJ01000195">
    <property type="protein sequence ID" value="TET92602.1"/>
    <property type="molecule type" value="Genomic_DNA"/>
</dbReference>
<evidence type="ECO:0000256" key="7">
    <source>
        <dbReference type="HAMAP-Rule" id="MF_02065"/>
    </source>
</evidence>
<gene>
    <name evidence="7 8" type="primary">mltG</name>
    <name evidence="8" type="ORF">E3J33_03450</name>
</gene>
<comment type="subcellular location">
    <subcellularLocation>
        <location evidence="7">Cell membrane</location>
        <topology evidence="7">Single-pass membrane protein</topology>
    </subcellularLocation>
</comment>
<comment type="function">
    <text evidence="7">Functions as a peptidoglycan terminase that cleaves nascent peptidoglycan strands endolytically to terminate their elongation.</text>
</comment>
<comment type="catalytic activity">
    <reaction evidence="7">
        <text>a peptidoglycan chain = a peptidoglycan chain with N-acetyl-1,6-anhydromuramyl-[peptide] at the reducing end + a peptidoglycan chain with N-acetylglucosamine at the non-reducing end.</text>
        <dbReference type="EC" id="4.2.2.29"/>
    </reaction>
</comment>
<dbReference type="Gene3D" id="3.30.1490.480">
    <property type="entry name" value="Endolytic murein transglycosylase"/>
    <property type="match status" value="1"/>
</dbReference>
<dbReference type="AlphaFoldDB" id="A0A523YMJ9"/>
<dbReference type="HAMAP" id="MF_02065">
    <property type="entry name" value="MltG"/>
    <property type="match status" value="1"/>
</dbReference>
<feature type="transmembrane region" description="Helical" evidence="7">
    <location>
        <begin position="12"/>
        <end position="35"/>
    </location>
</feature>
<comment type="caution">
    <text evidence="8">The sequence shown here is derived from an EMBL/GenBank/DDBJ whole genome shotgun (WGS) entry which is preliminary data.</text>
</comment>
<proteinExistence type="inferred from homology"/>
<evidence type="ECO:0000256" key="2">
    <source>
        <dbReference type="ARBA" id="ARBA00022692"/>
    </source>
</evidence>
<dbReference type="CDD" id="cd08010">
    <property type="entry name" value="MltG_like"/>
    <property type="match status" value="1"/>
</dbReference>
<comment type="similarity">
    <text evidence="7">Belongs to the transglycosylase MltG family.</text>
</comment>
<keyword evidence="1 7" id="KW-1003">Cell membrane</keyword>
<keyword evidence="4 7" id="KW-0472">Membrane</keyword>
<keyword evidence="3 7" id="KW-1133">Transmembrane helix</keyword>
<dbReference type="Proteomes" id="UP000316925">
    <property type="component" value="Unassembled WGS sequence"/>
</dbReference>
<dbReference type="PANTHER" id="PTHR30518">
    <property type="entry name" value="ENDOLYTIC MUREIN TRANSGLYCOSYLASE"/>
    <property type="match status" value="1"/>
</dbReference>
<keyword evidence="5 7" id="KW-0456">Lyase</keyword>
<protein>
    <recommendedName>
        <fullName evidence="7">Endolytic murein transglycosylase</fullName>
        <ecNumber evidence="7">4.2.2.29</ecNumber>
    </recommendedName>
    <alternativeName>
        <fullName evidence="7">Peptidoglycan lytic transglycosylase</fullName>
    </alternativeName>
    <alternativeName>
        <fullName evidence="7">Peptidoglycan polymerization terminase</fullName>
    </alternativeName>
</protein>
<dbReference type="PANTHER" id="PTHR30518:SF2">
    <property type="entry name" value="ENDOLYTIC MUREIN TRANSGLYCOSYLASE"/>
    <property type="match status" value="1"/>
</dbReference>
<keyword evidence="2 7" id="KW-0812">Transmembrane</keyword>
<evidence type="ECO:0000256" key="5">
    <source>
        <dbReference type="ARBA" id="ARBA00023239"/>
    </source>
</evidence>
<dbReference type="NCBIfam" id="TIGR00247">
    <property type="entry name" value="endolytic transglycosylase MltG"/>
    <property type="match status" value="1"/>
</dbReference>
<evidence type="ECO:0000313" key="9">
    <source>
        <dbReference type="Proteomes" id="UP000316925"/>
    </source>
</evidence>
<feature type="site" description="Important for catalytic activity" evidence="7">
    <location>
        <position position="223"/>
    </location>
</feature>
<dbReference type="Pfam" id="PF02618">
    <property type="entry name" value="YceG"/>
    <property type="match status" value="1"/>
</dbReference>
<dbReference type="GO" id="GO:0005886">
    <property type="term" value="C:plasma membrane"/>
    <property type="evidence" value="ECO:0007669"/>
    <property type="project" value="UniProtKB-SubCell"/>
</dbReference>
<name>A0A523YMJ9_UNCAE</name>
<dbReference type="EC" id="4.2.2.29" evidence="7"/>
<reference evidence="8 9" key="1">
    <citation type="submission" date="2019-03" db="EMBL/GenBank/DDBJ databases">
        <title>Metabolic potential of uncultured bacteria and archaea associated with petroleum seepage in deep-sea sediments.</title>
        <authorList>
            <person name="Dong X."/>
            <person name="Hubert C."/>
        </authorList>
    </citation>
    <scope>NUCLEOTIDE SEQUENCE [LARGE SCALE GENOMIC DNA]</scope>
    <source>
        <strain evidence="8">E29_bin28</strain>
    </source>
</reference>
<dbReference type="GO" id="GO:0071555">
    <property type="term" value="P:cell wall organization"/>
    <property type="evidence" value="ECO:0007669"/>
    <property type="project" value="UniProtKB-KW"/>
</dbReference>
<evidence type="ECO:0000313" key="8">
    <source>
        <dbReference type="EMBL" id="TET92602.1"/>
    </source>
</evidence>
<dbReference type="GO" id="GO:0009252">
    <property type="term" value="P:peptidoglycan biosynthetic process"/>
    <property type="evidence" value="ECO:0007669"/>
    <property type="project" value="UniProtKB-UniRule"/>
</dbReference>
<dbReference type="Gene3D" id="3.30.160.60">
    <property type="entry name" value="Classic Zinc Finger"/>
    <property type="match status" value="1"/>
</dbReference>
<dbReference type="GO" id="GO:0008932">
    <property type="term" value="F:lytic endotransglycosylase activity"/>
    <property type="evidence" value="ECO:0007669"/>
    <property type="project" value="UniProtKB-UniRule"/>
</dbReference>
<accession>A0A523YMJ9</accession>
<evidence type="ECO:0000256" key="3">
    <source>
        <dbReference type="ARBA" id="ARBA00022989"/>
    </source>
</evidence>